<keyword evidence="2" id="KW-0472">Membrane</keyword>
<keyword evidence="3" id="KW-1185">Reference proteome</keyword>
<reference evidence="4" key="1">
    <citation type="submission" date="2025-08" db="UniProtKB">
        <authorList>
            <consortium name="RefSeq"/>
        </authorList>
    </citation>
    <scope>IDENTIFICATION</scope>
    <source>
        <tissue evidence="4">Testes</tissue>
    </source>
</reference>
<feature type="transmembrane region" description="Helical" evidence="2">
    <location>
        <begin position="187"/>
        <end position="210"/>
    </location>
</feature>
<dbReference type="GeneID" id="100372979"/>
<feature type="region of interest" description="Disordered" evidence="1">
    <location>
        <begin position="154"/>
        <end position="177"/>
    </location>
</feature>
<keyword evidence="2" id="KW-0812">Transmembrane</keyword>
<name>A0ABM0MH42_SACKO</name>
<evidence type="ECO:0000256" key="1">
    <source>
        <dbReference type="SAM" id="MobiDB-lite"/>
    </source>
</evidence>
<protein>
    <submittedName>
        <fullName evidence="4">Uncharacterized protein LOC100372979</fullName>
    </submittedName>
</protein>
<organism evidence="3 4">
    <name type="scientific">Saccoglossus kowalevskii</name>
    <name type="common">Acorn worm</name>
    <dbReference type="NCBI Taxonomy" id="10224"/>
    <lineage>
        <taxon>Eukaryota</taxon>
        <taxon>Metazoa</taxon>
        <taxon>Hemichordata</taxon>
        <taxon>Enteropneusta</taxon>
        <taxon>Harrimaniidae</taxon>
        <taxon>Saccoglossus</taxon>
    </lineage>
</organism>
<gene>
    <name evidence="4" type="primary">LOC100372979</name>
</gene>
<proteinExistence type="predicted"/>
<sequence length="328" mass="35917">MEISKEMPAPGESITISRTCEVDGVVPSATLTWAYKISSVATSIEGELDKDFVSGDVEDVPEGVNYNVEVKKFSGESDGKFKSNSTITVTFTAADNSDGKVEENLQIEVRCKSKQIGLVEEYERESNPIKVSVTEREVIALTTTLPAVKKTRIPGYAEPTDKPGSTTKGKEPMSGANTGGGCTSGCVTGIVVALLLVLIIGVIVVVIFVLRNRKAKNAKQDVSKDKKGNVMVFATSRARFAWVKFRECGELLYGKRFPLEMKGIVYKSCVRSALLYGSETWCLSENELGILRRTERAMVRVMCGVKLMDRKITEDLMQMLGLKEAVDQ</sequence>
<evidence type="ECO:0000256" key="2">
    <source>
        <dbReference type="SAM" id="Phobius"/>
    </source>
</evidence>
<dbReference type="RefSeq" id="XP_006819333.1">
    <property type="nucleotide sequence ID" value="XM_006819270.1"/>
</dbReference>
<dbReference type="Proteomes" id="UP000694865">
    <property type="component" value="Unplaced"/>
</dbReference>
<evidence type="ECO:0000313" key="4">
    <source>
        <dbReference type="RefSeq" id="XP_006819333.1"/>
    </source>
</evidence>
<evidence type="ECO:0000313" key="3">
    <source>
        <dbReference type="Proteomes" id="UP000694865"/>
    </source>
</evidence>
<keyword evidence="2" id="KW-1133">Transmembrane helix</keyword>
<accession>A0ABM0MH42</accession>